<feature type="binding site" evidence="17">
    <location>
        <position position="33"/>
    </location>
    <ligand>
        <name>[4Fe-4S] cluster</name>
        <dbReference type="ChEBI" id="CHEBI:49883"/>
    </ligand>
</feature>
<evidence type="ECO:0000256" key="2">
    <source>
        <dbReference type="ARBA" id="ARBA00004691"/>
    </source>
</evidence>
<dbReference type="EC" id="1.17.99.6" evidence="4 17"/>
<evidence type="ECO:0000256" key="13">
    <source>
        <dbReference type="ARBA" id="ARBA00023157"/>
    </source>
</evidence>
<dbReference type="PANTHER" id="PTHR36701:SF1">
    <property type="entry name" value="EPOXYQUEUOSINE REDUCTASE QUEH"/>
    <property type="match status" value="1"/>
</dbReference>
<evidence type="ECO:0000256" key="16">
    <source>
        <dbReference type="ARBA" id="ARBA00047415"/>
    </source>
</evidence>
<evidence type="ECO:0000256" key="7">
    <source>
        <dbReference type="ARBA" id="ARBA00022694"/>
    </source>
</evidence>
<comment type="catalytic activity">
    <reaction evidence="16 17">
        <text>epoxyqueuosine(34) in tRNA + AH2 = queuosine(34) in tRNA + A + H2O</text>
        <dbReference type="Rhea" id="RHEA:32159"/>
        <dbReference type="Rhea" id="RHEA-COMP:18571"/>
        <dbReference type="Rhea" id="RHEA-COMP:18582"/>
        <dbReference type="ChEBI" id="CHEBI:13193"/>
        <dbReference type="ChEBI" id="CHEBI:15377"/>
        <dbReference type="ChEBI" id="CHEBI:17499"/>
        <dbReference type="ChEBI" id="CHEBI:194431"/>
        <dbReference type="ChEBI" id="CHEBI:194443"/>
        <dbReference type="EC" id="1.17.99.6"/>
    </reaction>
</comment>
<dbReference type="GO" id="GO:0046872">
    <property type="term" value="F:metal ion binding"/>
    <property type="evidence" value="ECO:0007669"/>
    <property type="project" value="UniProtKB-KW"/>
</dbReference>
<dbReference type="GO" id="GO:0051539">
    <property type="term" value="F:4 iron, 4 sulfur cluster binding"/>
    <property type="evidence" value="ECO:0007669"/>
    <property type="project" value="UniProtKB-UniRule"/>
</dbReference>
<feature type="binding site" evidence="17">
    <location>
        <position position="34"/>
    </location>
    <ligand>
        <name>[4Fe-4S] cluster</name>
        <dbReference type="ChEBI" id="CHEBI:49883"/>
    </ligand>
</feature>
<name>A0A9D2S007_9FIRM</name>
<feature type="binding site" evidence="17">
    <location>
        <position position="115"/>
    </location>
    <ligand>
        <name>[4Fe-4S] cluster</name>
        <dbReference type="ChEBI" id="CHEBI:49883"/>
    </ligand>
</feature>
<evidence type="ECO:0000313" key="18">
    <source>
        <dbReference type="EMBL" id="HJB38241.1"/>
    </source>
</evidence>
<evidence type="ECO:0000256" key="15">
    <source>
        <dbReference type="ARBA" id="ARBA00031446"/>
    </source>
</evidence>
<dbReference type="AlphaFoldDB" id="A0A9D2S007"/>
<keyword evidence="8 17" id="KW-0479">Metal-binding</keyword>
<keyword evidence="6 17" id="KW-0004">4Fe-4S</keyword>
<comment type="similarity">
    <text evidence="3 17">Belongs to the QueH family.</text>
</comment>
<evidence type="ECO:0000256" key="11">
    <source>
        <dbReference type="ARBA" id="ARBA00023004"/>
    </source>
</evidence>
<keyword evidence="10 17" id="KW-0560">Oxidoreductase</keyword>
<evidence type="ECO:0000256" key="14">
    <source>
        <dbReference type="ARBA" id="ARBA00023284"/>
    </source>
</evidence>
<reference evidence="18" key="2">
    <citation type="submission" date="2021-04" db="EMBL/GenBank/DDBJ databases">
        <authorList>
            <person name="Gilroy R."/>
        </authorList>
    </citation>
    <scope>NUCLEOTIDE SEQUENCE</scope>
    <source>
        <strain evidence="18">ChiBcolR8-3208</strain>
    </source>
</reference>
<keyword evidence="13 17" id="KW-1015">Disulfide bond</keyword>
<evidence type="ECO:0000256" key="6">
    <source>
        <dbReference type="ARBA" id="ARBA00022485"/>
    </source>
</evidence>
<comment type="caution">
    <text evidence="18">The sequence shown here is derived from an EMBL/GenBank/DDBJ whole genome shotgun (WGS) entry which is preliminary data.</text>
</comment>
<keyword evidence="11 17" id="KW-0408">Iron</keyword>
<comment type="function">
    <text evidence="1 17">Catalyzes the conversion of epoxyqueuosine (oQ) to queuosine (Q), which is a hypermodified base found in the wobble positions of tRNA(Asp), tRNA(Asn), tRNA(His) and tRNA(Tyr).</text>
</comment>
<evidence type="ECO:0000256" key="4">
    <source>
        <dbReference type="ARBA" id="ARBA00012622"/>
    </source>
</evidence>
<evidence type="ECO:0000256" key="3">
    <source>
        <dbReference type="ARBA" id="ARBA00008207"/>
    </source>
</evidence>
<keyword evidence="9 17" id="KW-0671">Queuosine biosynthesis</keyword>
<keyword evidence="12 17" id="KW-0411">Iron-sulfur</keyword>
<organism evidence="18 19">
    <name type="scientific">Candidatus Acutalibacter ornithocaccae</name>
    <dbReference type="NCBI Taxonomy" id="2838416"/>
    <lineage>
        <taxon>Bacteria</taxon>
        <taxon>Bacillati</taxon>
        <taxon>Bacillota</taxon>
        <taxon>Clostridia</taxon>
        <taxon>Eubacteriales</taxon>
        <taxon>Acutalibacteraceae</taxon>
        <taxon>Acutalibacter</taxon>
    </lineage>
</organism>
<evidence type="ECO:0000256" key="8">
    <source>
        <dbReference type="ARBA" id="ARBA00022723"/>
    </source>
</evidence>
<dbReference type="PANTHER" id="PTHR36701">
    <property type="entry name" value="EPOXYQUEUOSINE REDUCTASE QUEH"/>
    <property type="match status" value="1"/>
</dbReference>
<dbReference type="GO" id="GO:0052693">
    <property type="term" value="F:epoxyqueuosine reductase activity"/>
    <property type="evidence" value="ECO:0007669"/>
    <property type="project" value="UniProtKB-UniRule"/>
</dbReference>
<evidence type="ECO:0000256" key="17">
    <source>
        <dbReference type="HAMAP-Rule" id="MF_02089"/>
    </source>
</evidence>
<dbReference type="EMBL" id="DWXZ01000200">
    <property type="protein sequence ID" value="HJB38241.1"/>
    <property type="molecule type" value="Genomic_DNA"/>
</dbReference>
<feature type="disulfide bond" description="Redox-active" evidence="17">
    <location>
        <begin position="197"/>
        <end position="199"/>
    </location>
</feature>
<dbReference type="Proteomes" id="UP000824214">
    <property type="component" value="Unassembled WGS sequence"/>
</dbReference>
<accession>A0A9D2S007</accession>
<keyword evidence="7 17" id="KW-0819">tRNA processing</keyword>
<sequence>MPGPSRNYAKELEQLIQKLQQEGKVPRLLLHACCAPCSSAVLEYLSQYFAITLLYYNPNIAPLEEYQKREAELRRLVSQMKFTHPVELLPCQYDGQAFVQAARGLEGEPEGGKRCEACFRLRLRYAAQEAARLRFDYYTTTLSISPMKNAPLLNQLGEEIGREFGVAHLPSDFKKKDGYKRSVQLSKEYDLYRQDYCGCAFSKAQRQREKEEREEV</sequence>
<dbReference type="GO" id="GO:0008616">
    <property type="term" value="P:tRNA queuosine(34) biosynthetic process"/>
    <property type="evidence" value="ECO:0007669"/>
    <property type="project" value="UniProtKB-UniRule"/>
</dbReference>
<dbReference type="InterPro" id="IPR003828">
    <property type="entry name" value="QueH"/>
</dbReference>
<evidence type="ECO:0000313" key="19">
    <source>
        <dbReference type="Proteomes" id="UP000824214"/>
    </source>
</evidence>
<proteinExistence type="inferred from homology"/>
<evidence type="ECO:0000256" key="1">
    <source>
        <dbReference type="ARBA" id="ARBA00002268"/>
    </source>
</evidence>
<gene>
    <name evidence="17" type="primary">queH</name>
    <name evidence="18" type="ORF">H9942_09280</name>
</gene>
<keyword evidence="14 17" id="KW-0676">Redox-active center</keyword>
<dbReference type="Pfam" id="PF02677">
    <property type="entry name" value="QueH"/>
    <property type="match status" value="1"/>
</dbReference>
<protein>
    <recommendedName>
        <fullName evidence="5 17">Epoxyqueuosine reductase QueH</fullName>
        <ecNumber evidence="4 17">1.17.99.6</ecNumber>
    </recommendedName>
    <alternativeName>
        <fullName evidence="15 17">Queuosine biosynthesis protein QueH</fullName>
    </alternativeName>
</protein>
<evidence type="ECO:0000256" key="5">
    <source>
        <dbReference type="ARBA" id="ARBA00016895"/>
    </source>
</evidence>
<evidence type="ECO:0000256" key="12">
    <source>
        <dbReference type="ARBA" id="ARBA00023014"/>
    </source>
</evidence>
<feature type="binding site" evidence="17">
    <location>
        <position position="118"/>
    </location>
    <ligand>
        <name>[4Fe-4S] cluster</name>
        <dbReference type="ChEBI" id="CHEBI:49883"/>
    </ligand>
</feature>
<reference evidence="18" key="1">
    <citation type="journal article" date="2021" name="PeerJ">
        <title>Extensive microbial diversity within the chicken gut microbiome revealed by metagenomics and culture.</title>
        <authorList>
            <person name="Gilroy R."/>
            <person name="Ravi A."/>
            <person name="Getino M."/>
            <person name="Pursley I."/>
            <person name="Horton D.L."/>
            <person name="Alikhan N.F."/>
            <person name="Baker D."/>
            <person name="Gharbi K."/>
            <person name="Hall N."/>
            <person name="Watson M."/>
            <person name="Adriaenssens E.M."/>
            <person name="Foster-Nyarko E."/>
            <person name="Jarju S."/>
            <person name="Secka A."/>
            <person name="Antonio M."/>
            <person name="Oren A."/>
            <person name="Chaudhuri R.R."/>
            <person name="La Ragione R."/>
            <person name="Hildebrand F."/>
            <person name="Pallen M.J."/>
        </authorList>
    </citation>
    <scope>NUCLEOTIDE SEQUENCE</scope>
    <source>
        <strain evidence="18">ChiBcolR8-3208</strain>
    </source>
</reference>
<evidence type="ECO:0000256" key="10">
    <source>
        <dbReference type="ARBA" id="ARBA00023002"/>
    </source>
</evidence>
<dbReference type="HAMAP" id="MF_02089">
    <property type="entry name" value="QueH"/>
    <property type="match status" value="1"/>
</dbReference>
<evidence type="ECO:0000256" key="9">
    <source>
        <dbReference type="ARBA" id="ARBA00022785"/>
    </source>
</evidence>
<comment type="pathway">
    <text evidence="2 17">tRNA modification; tRNA-queuosine biosynthesis.</text>
</comment>